<protein>
    <recommendedName>
        <fullName evidence="4">Cache domain-containing protein</fullName>
    </recommendedName>
</protein>
<dbReference type="EMBL" id="JBHTJZ010000005">
    <property type="protein sequence ID" value="MFD0958326.1"/>
    <property type="molecule type" value="Genomic_DNA"/>
</dbReference>
<comment type="caution">
    <text evidence="2">The sequence shown here is derived from an EMBL/GenBank/DDBJ whole genome shotgun (WGS) entry which is preliminary data.</text>
</comment>
<keyword evidence="1" id="KW-0812">Transmembrane</keyword>
<name>A0ABW3HLF2_9BACL</name>
<evidence type="ECO:0008006" key="4">
    <source>
        <dbReference type="Google" id="ProtNLM"/>
    </source>
</evidence>
<keyword evidence="3" id="KW-1185">Reference proteome</keyword>
<dbReference type="RefSeq" id="WP_377562082.1">
    <property type="nucleotide sequence ID" value="NZ_JBHTJZ010000005.1"/>
</dbReference>
<accession>A0ABW3HLF2</accession>
<evidence type="ECO:0000313" key="2">
    <source>
        <dbReference type="EMBL" id="MFD0958326.1"/>
    </source>
</evidence>
<organism evidence="2 3">
    <name type="scientific">Paenibacillus chungangensis</name>
    <dbReference type="NCBI Taxonomy" id="696535"/>
    <lineage>
        <taxon>Bacteria</taxon>
        <taxon>Bacillati</taxon>
        <taxon>Bacillota</taxon>
        <taxon>Bacilli</taxon>
        <taxon>Bacillales</taxon>
        <taxon>Paenibacillaceae</taxon>
        <taxon>Paenibacillus</taxon>
    </lineage>
</organism>
<sequence>MKRKKIRYAASILLAFIVINNGVYYYQSKRALEEQHRQELHTWAKQLEVAVEQSRLGADMFEDQMGRELRTAAIAAQYALDPDVEKVTNEQLAELSEKLDIAHLTLLKQTEDDIVLYRSSDSTQLGRSTKQWDPWHDIFKELFRNQQTTVDWLGQTLDNFWSGPYEVSSTDLDKIYKWGYYHDGMTNYIVDPYIGFQRMDEYNEITGVQRLIDELIAASPSLLEVAVINPGTFPEGVVAENDLGEPKENLVQRPILYGGYTYKTERDERSVQQAHQSGETVGFNGHAEGRPVYKLFVPVNVKEKGIHITDENGGPMDSYVLSVVSDYTHLQKQVRKQMFNLGTIVLTLSGLGAAAAIVAIEGRNRSGRKRNNGEYASE</sequence>
<evidence type="ECO:0000256" key="1">
    <source>
        <dbReference type="SAM" id="Phobius"/>
    </source>
</evidence>
<evidence type="ECO:0000313" key="3">
    <source>
        <dbReference type="Proteomes" id="UP001596989"/>
    </source>
</evidence>
<feature type="transmembrane region" description="Helical" evidence="1">
    <location>
        <begin position="338"/>
        <end position="360"/>
    </location>
</feature>
<keyword evidence="1" id="KW-0472">Membrane</keyword>
<reference evidence="3" key="1">
    <citation type="journal article" date="2019" name="Int. J. Syst. Evol. Microbiol.">
        <title>The Global Catalogue of Microorganisms (GCM) 10K type strain sequencing project: providing services to taxonomists for standard genome sequencing and annotation.</title>
        <authorList>
            <consortium name="The Broad Institute Genomics Platform"/>
            <consortium name="The Broad Institute Genome Sequencing Center for Infectious Disease"/>
            <person name="Wu L."/>
            <person name="Ma J."/>
        </authorList>
    </citation>
    <scope>NUCLEOTIDE SEQUENCE [LARGE SCALE GENOMIC DNA]</scope>
    <source>
        <strain evidence="3">CCUG 59129</strain>
    </source>
</reference>
<keyword evidence="1" id="KW-1133">Transmembrane helix</keyword>
<proteinExistence type="predicted"/>
<dbReference type="Proteomes" id="UP001596989">
    <property type="component" value="Unassembled WGS sequence"/>
</dbReference>
<feature type="transmembrane region" description="Helical" evidence="1">
    <location>
        <begin position="7"/>
        <end position="26"/>
    </location>
</feature>
<gene>
    <name evidence="2" type="ORF">ACFQ2I_02905</name>
</gene>